<protein>
    <submittedName>
        <fullName evidence="2">Uncharacterized protein</fullName>
    </submittedName>
</protein>
<accession>A0ABN8RSN1</accession>
<keyword evidence="1" id="KW-0175">Coiled coil</keyword>
<name>A0ABN8RSN1_9CNID</name>
<dbReference type="EMBL" id="CALNXK010000275">
    <property type="protein sequence ID" value="CAH3180383.1"/>
    <property type="molecule type" value="Genomic_DNA"/>
</dbReference>
<dbReference type="Proteomes" id="UP001159405">
    <property type="component" value="Unassembled WGS sequence"/>
</dbReference>
<evidence type="ECO:0000256" key="1">
    <source>
        <dbReference type="SAM" id="Coils"/>
    </source>
</evidence>
<gene>
    <name evidence="2" type="ORF">PLOB_00023273</name>
</gene>
<sequence length="140" mass="16677">MINDILEIMRSGQVWNGVGFKRVDRKVLAEWTKKVNRLVSEIQTTMNITDTNKLINATAIYIARQVGLKMGESKTIAELRRHVNILERSKQRKLERKEKYTKLERKYNIKQKGEKVRIEELKQRLQANSVKLKRYEQRIH</sequence>
<comment type="caution">
    <text evidence="2">The sequence shown here is derived from an EMBL/GenBank/DDBJ whole genome shotgun (WGS) entry which is preliminary data.</text>
</comment>
<evidence type="ECO:0000313" key="2">
    <source>
        <dbReference type="EMBL" id="CAH3180383.1"/>
    </source>
</evidence>
<reference evidence="2 3" key="1">
    <citation type="submission" date="2022-05" db="EMBL/GenBank/DDBJ databases">
        <authorList>
            <consortium name="Genoscope - CEA"/>
            <person name="William W."/>
        </authorList>
    </citation>
    <scope>NUCLEOTIDE SEQUENCE [LARGE SCALE GENOMIC DNA]</scope>
</reference>
<evidence type="ECO:0000313" key="3">
    <source>
        <dbReference type="Proteomes" id="UP001159405"/>
    </source>
</evidence>
<proteinExistence type="predicted"/>
<organism evidence="2 3">
    <name type="scientific">Porites lobata</name>
    <dbReference type="NCBI Taxonomy" id="104759"/>
    <lineage>
        <taxon>Eukaryota</taxon>
        <taxon>Metazoa</taxon>
        <taxon>Cnidaria</taxon>
        <taxon>Anthozoa</taxon>
        <taxon>Hexacorallia</taxon>
        <taxon>Scleractinia</taxon>
        <taxon>Fungiina</taxon>
        <taxon>Poritidae</taxon>
        <taxon>Porites</taxon>
    </lineage>
</organism>
<keyword evidence="3" id="KW-1185">Reference proteome</keyword>
<feature type="coiled-coil region" evidence="1">
    <location>
        <begin position="76"/>
        <end position="138"/>
    </location>
</feature>